<dbReference type="InterPro" id="IPR011009">
    <property type="entry name" value="Kinase-like_dom_sf"/>
</dbReference>
<dbReference type="Gene3D" id="2.60.120.920">
    <property type="match status" value="1"/>
</dbReference>
<dbReference type="InterPro" id="IPR000719">
    <property type="entry name" value="Prot_kinase_dom"/>
</dbReference>
<evidence type="ECO:0000256" key="2">
    <source>
        <dbReference type="ARBA" id="ARBA00022840"/>
    </source>
</evidence>
<dbReference type="AlphaFoldDB" id="A0A2I1GED6"/>
<evidence type="ECO:0000313" key="6">
    <source>
        <dbReference type="Proteomes" id="UP000234323"/>
    </source>
</evidence>
<dbReference type="Pfam" id="PF07714">
    <property type="entry name" value="PK_Tyr_Ser-Thr"/>
    <property type="match status" value="1"/>
</dbReference>
<evidence type="ECO:0000313" key="5">
    <source>
        <dbReference type="EMBL" id="PKY44992.1"/>
    </source>
</evidence>
<dbReference type="GO" id="GO:0004674">
    <property type="term" value="F:protein serine/threonine kinase activity"/>
    <property type="evidence" value="ECO:0007669"/>
    <property type="project" value="TreeGrafter"/>
</dbReference>
<keyword evidence="5" id="KW-0808">Transferase</keyword>
<accession>A0A2I1GED6</accession>
<dbReference type="SUPFAM" id="SSF56112">
    <property type="entry name" value="Protein kinase-like (PK-like)"/>
    <property type="match status" value="1"/>
</dbReference>
<gene>
    <name evidence="5" type="ORF">RhiirA4_459462</name>
</gene>
<evidence type="ECO:0000256" key="1">
    <source>
        <dbReference type="ARBA" id="ARBA00022741"/>
    </source>
</evidence>
<dbReference type="GO" id="GO:0005524">
    <property type="term" value="F:ATP binding"/>
    <property type="evidence" value="ECO:0007669"/>
    <property type="project" value="UniProtKB-KW"/>
</dbReference>
<keyword evidence="6" id="KW-1185">Reference proteome</keyword>
<dbReference type="Proteomes" id="UP000234323">
    <property type="component" value="Unassembled WGS sequence"/>
</dbReference>
<dbReference type="PANTHER" id="PTHR44329">
    <property type="entry name" value="SERINE/THREONINE-PROTEIN KINASE TNNI3K-RELATED"/>
    <property type="match status" value="1"/>
</dbReference>
<feature type="compositionally biased region" description="Polar residues" evidence="3">
    <location>
        <begin position="514"/>
        <end position="528"/>
    </location>
</feature>
<feature type="domain" description="Protein kinase" evidence="4">
    <location>
        <begin position="137"/>
        <end position="409"/>
    </location>
</feature>
<dbReference type="VEuPathDB" id="FungiDB:FUN_006200"/>
<keyword evidence="5" id="KW-0418">Kinase</keyword>
<evidence type="ECO:0000259" key="4">
    <source>
        <dbReference type="PROSITE" id="PS50011"/>
    </source>
</evidence>
<protein>
    <submittedName>
        <fullName evidence="5">Kinase-like protein</fullName>
    </submittedName>
</protein>
<comment type="caution">
    <text evidence="5">The sequence shown here is derived from an EMBL/GenBank/DDBJ whole genome shotgun (WGS) entry which is preliminary data.</text>
</comment>
<dbReference type="VEuPathDB" id="FungiDB:RhiirA1_467091"/>
<dbReference type="PROSITE" id="PS50011">
    <property type="entry name" value="PROTEIN_KINASE_DOM"/>
    <property type="match status" value="1"/>
</dbReference>
<proteinExistence type="predicted"/>
<feature type="region of interest" description="Disordered" evidence="3">
    <location>
        <begin position="514"/>
        <end position="542"/>
    </location>
</feature>
<dbReference type="InterPro" id="IPR001245">
    <property type="entry name" value="Ser-Thr/Tyr_kinase_cat_dom"/>
</dbReference>
<sequence length="599" mass="69592">MSNIRKKLIRAVVSRSFTSIDYSTINNFHEDYELRKQIILADNSLTEEEKTEAIRITNKNYDRNKIICNDGTRRVCENCNQKCLATLYCEYCVRNYLKYNFSNWTSGNNVIDNLIKNCQMETLVPNIIIEWIPYNNLGNIKYLTKGGFSEIYTAKLINGYYKEWNSKEQQLKRSKTITVILKELKNVENASQSWFEEAKSHLTLCNKYSIIVQCFGLTQNPSNGNYLLVMMKLDMNLKEYLQNHNQLTWNERIKITFLIINALRNIHRENSIHRDLHSGNILYSQFNDDWQISDLGFCGPADKPSTSIYGNLPYVAPEVINGKGFTFRSDIYSIAMLMWEISFGQPPFMNYEHDYILAIDIIDGIRPKIVSEIPLEYKSLMEQCWDANPLKRPDTDTLFDKINEIKSYYQNKPDELPQPIIQLDKKTSNIMSSKIFTSKIHKFENLPEPKNATEEEQKAFYISRSYDFSISDNTSNLSKSNNDSKESSRLFKKLKMENEDVQNDYEREIMQQRSNISINDEVQDNPNLHSEEKDKTPDGTQSTGLVLSSGGYYCCNSGNYIKNYCPLFGDDTKITVHLDMNKRTCAFTVNSTKYPEIST</sequence>
<dbReference type="Gene3D" id="1.10.510.10">
    <property type="entry name" value="Transferase(Phosphotransferase) domain 1"/>
    <property type="match status" value="1"/>
</dbReference>
<dbReference type="InterPro" id="IPR043136">
    <property type="entry name" value="B30.2/SPRY_sf"/>
</dbReference>
<dbReference type="InterPro" id="IPR051681">
    <property type="entry name" value="Ser/Thr_Kinases-Pseudokinases"/>
</dbReference>
<name>A0A2I1GED6_9GLOM</name>
<dbReference type="PANTHER" id="PTHR44329:SF298">
    <property type="entry name" value="MIXED LINEAGE KINASE DOMAIN-LIKE PROTEIN"/>
    <property type="match status" value="1"/>
</dbReference>
<keyword evidence="1" id="KW-0547">Nucleotide-binding</keyword>
<dbReference type="VEuPathDB" id="FungiDB:RhiirFUN_010658"/>
<organism evidence="5 6">
    <name type="scientific">Rhizophagus irregularis</name>
    <dbReference type="NCBI Taxonomy" id="588596"/>
    <lineage>
        <taxon>Eukaryota</taxon>
        <taxon>Fungi</taxon>
        <taxon>Fungi incertae sedis</taxon>
        <taxon>Mucoromycota</taxon>
        <taxon>Glomeromycotina</taxon>
        <taxon>Glomeromycetes</taxon>
        <taxon>Glomerales</taxon>
        <taxon>Glomeraceae</taxon>
        <taxon>Rhizophagus</taxon>
    </lineage>
</organism>
<keyword evidence="2" id="KW-0067">ATP-binding</keyword>
<reference evidence="5 6" key="1">
    <citation type="submission" date="2015-10" db="EMBL/GenBank/DDBJ databases">
        <title>Genome analyses suggest a sexual origin of heterokaryosis in a supposedly ancient asexual fungus.</title>
        <authorList>
            <person name="Ropars J."/>
            <person name="Sedzielewska K."/>
            <person name="Noel J."/>
            <person name="Charron P."/>
            <person name="Farinelli L."/>
            <person name="Marton T."/>
            <person name="Kruger M."/>
            <person name="Pelin A."/>
            <person name="Brachmann A."/>
            <person name="Corradi N."/>
        </authorList>
    </citation>
    <scope>NUCLEOTIDE SEQUENCE [LARGE SCALE GENOMIC DNA]</scope>
    <source>
        <strain evidence="5 6">A4</strain>
    </source>
</reference>
<evidence type="ECO:0000256" key="3">
    <source>
        <dbReference type="SAM" id="MobiDB-lite"/>
    </source>
</evidence>
<dbReference type="EMBL" id="LLXI01000359">
    <property type="protein sequence ID" value="PKY44992.1"/>
    <property type="molecule type" value="Genomic_DNA"/>
</dbReference>